<dbReference type="GO" id="GO:0051537">
    <property type="term" value="F:2 iron, 2 sulfur cluster binding"/>
    <property type="evidence" value="ECO:0007669"/>
    <property type="project" value="UniProtKB-KW"/>
</dbReference>
<evidence type="ECO:0000313" key="15">
    <source>
        <dbReference type="EMBL" id="KAB7503920.1"/>
    </source>
</evidence>
<keyword evidence="10" id="KW-0408">Iron</keyword>
<organism evidence="15 16">
    <name type="scientific">Armadillidium nasatum</name>
    <dbReference type="NCBI Taxonomy" id="96803"/>
    <lineage>
        <taxon>Eukaryota</taxon>
        <taxon>Metazoa</taxon>
        <taxon>Ecdysozoa</taxon>
        <taxon>Arthropoda</taxon>
        <taxon>Crustacea</taxon>
        <taxon>Multicrustacea</taxon>
        <taxon>Malacostraca</taxon>
        <taxon>Eumalacostraca</taxon>
        <taxon>Peracarida</taxon>
        <taxon>Isopoda</taxon>
        <taxon>Oniscidea</taxon>
        <taxon>Crinocheta</taxon>
        <taxon>Armadillidiidae</taxon>
        <taxon>Armadillidium</taxon>
    </lineage>
</organism>
<accession>A0A5N5TG70</accession>
<evidence type="ECO:0000256" key="11">
    <source>
        <dbReference type="ARBA" id="ARBA00023014"/>
    </source>
</evidence>
<dbReference type="AlphaFoldDB" id="A0A5N5TG70"/>
<comment type="caution">
    <text evidence="15">The sequence shown here is derived from an EMBL/GenBank/DDBJ whole genome shotgun (WGS) entry which is preliminary data.</text>
</comment>
<comment type="cofactor">
    <cofactor evidence="12">
        <name>[2Fe-2S] cluster</name>
        <dbReference type="ChEBI" id="CHEBI:190135"/>
    </cofactor>
</comment>
<feature type="domain" description="Aldehyde oxidase/xanthine dehydrogenase first molybdopterin binding" evidence="13">
    <location>
        <begin position="1"/>
        <end position="114"/>
    </location>
</feature>
<dbReference type="SUPFAM" id="SSF56003">
    <property type="entry name" value="Molybdenum cofactor-binding domain"/>
    <property type="match status" value="1"/>
</dbReference>
<keyword evidence="16" id="KW-1185">Reference proteome</keyword>
<dbReference type="Pfam" id="PF20256">
    <property type="entry name" value="MoCoBD_2"/>
    <property type="match status" value="1"/>
</dbReference>
<dbReference type="InterPro" id="IPR046867">
    <property type="entry name" value="AldOxase/xan_DH_MoCoBD2"/>
</dbReference>
<dbReference type="PANTHER" id="PTHR45444">
    <property type="entry name" value="XANTHINE DEHYDROGENASE"/>
    <property type="match status" value="1"/>
</dbReference>
<comment type="cofactor">
    <cofactor evidence="2">
        <name>FAD</name>
        <dbReference type="ChEBI" id="CHEBI:57692"/>
    </cofactor>
</comment>
<feature type="domain" description="Aldehyde oxidase/xanthine dehydrogenase second molybdopterin binding" evidence="14">
    <location>
        <begin position="140"/>
        <end position="262"/>
    </location>
</feature>
<comment type="similarity">
    <text evidence="3">Belongs to the xanthine dehydrogenase family.</text>
</comment>
<evidence type="ECO:0000259" key="14">
    <source>
        <dbReference type="Pfam" id="PF20256"/>
    </source>
</evidence>
<evidence type="ECO:0000259" key="13">
    <source>
        <dbReference type="Pfam" id="PF02738"/>
    </source>
</evidence>
<proteinExistence type="inferred from homology"/>
<dbReference type="InterPro" id="IPR037165">
    <property type="entry name" value="AldOxase/xan_DH_Mopterin-bd_sf"/>
</dbReference>
<evidence type="ECO:0000256" key="5">
    <source>
        <dbReference type="ARBA" id="ARBA00022630"/>
    </source>
</evidence>
<dbReference type="EMBL" id="SEYY01004194">
    <property type="protein sequence ID" value="KAB7503920.1"/>
    <property type="molecule type" value="Genomic_DNA"/>
</dbReference>
<protein>
    <submittedName>
        <fullName evidence="15">Aldehyde oxidase 2</fullName>
    </submittedName>
</protein>
<evidence type="ECO:0000256" key="1">
    <source>
        <dbReference type="ARBA" id="ARBA00001924"/>
    </source>
</evidence>
<gene>
    <name evidence="15" type="primary">AOX2</name>
    <name evidence="15" type="ORF">Anas_11404</name>
</gene>
<dbReference type="Pfam" id="PF02738">
    <property type="entry name" value="MoCoBD_1"/>
    <property type="match status" value="1"/>
</dbReference>
<name>A0A5N5TG70_9CRUS</name>
<sequence length="266" mass="29798">MIVTGSRNPVLSRWKVGFEDDGKLNALDISYYLNAGYSLDSSDYVRKLIVMQSTSVYEIKNLRAKGQSCKTNLPSSTAFRGFGYPQATFMMENIIVRVAEYLRLNPNQVRERNMYGKSNSFMPYGQEIIDNKIKDCWEQILSSSKFEERKIEIDHYNRNNIYKKRGISAIPLIFGAGIGTPFLHQAGALVIVYTDGSVLLSHGGVELGQGLHTKMLQIASRVLEIPMERIYIAETATDKVPNTFATVASISSDLNGMAVLACIHFF</sequence>
<evidence type="ECO:0000256" key="3">
    <source>
        <dbReference type="ARBA" id="ARBA00006849"/>
    </source>
</evidence>
<keyword evidence="4" id="KW-0500">Molybdenum</keyword>
<dbReference type="FunFam" id="3.30.365.10:FF:000002">
    <property type="entry name" value="Xanthine dehydrogenase oxidase"/>
    <property type="match status" value="1"/>
</dbReference>
<keyword evidence="11" id="KW-0411">Iron-sulfur</keyword>
<reference evidence="15 16" key="1">
    <citation type="journal article" date="2019" name="PLoS Biol.">
        <title>Sex chromosomes control vertical transmission of feminizing Wolbachia symbionts in an isopod.</title>
        <authorList>
            <person name="Becking T."/>
            <person name="Chebbi M.A."/>
            <person name="Giraud I."/>
            <person name="Moumen B."/>
            <person name="Laverre T."/>
            <person name="Caubet Y."/>
            <person name="Peccoud J."/>
            <person name="Gilbert C."/>
            <person name="Cordaux R."/>
        </authorList>
    </citation>
    <scope>NUCLEOTIDE SEQUENCE [LARGE SCALE GENOMIC DNA]</scope>
    <source>
        <strain evidence="15">ANa2</strain>
        <tissue evidence="15">Whole body excluding digestive tract and cuticle</tissue>
    </source>
</reference>
<evidence type="ECO:0000313" key="16">
    <source>
        <dbReference type="Proteomes" id="UP000326759"/>
    </source>
</evidence>
<dbReference type="InterPro" id="IPR016208">
    <property type="entry name" value="Ald_Oxase/xanthine_DH-like"/>
</dbReference>
<keyword evidence="8" id="KW-0274">FAD</keyword>
<evidence type="ECO:0000256" key="7">
    <source>
        <dbReference type="ARBA" id="ARBA00022723"/>
    </source>
</evidence>
<dbReference type="FunFam" id="3.30.365.10:FF:000003">
    <property type="entry name" value="Aldehyde oxidase 1"/>
    <property type="match status" value="1"/>
</dbReference>
<dbReference type="PANTHER" id="PTHR45444:SF3">
    <property type="entry name" value="XANTHINE DEHYDROGENASE"/>
    <property type="match status" value="1"/>
</dbReference>
<dbReference type="InterPro" id="IPR008274">
    <property type="entry name" value="AldOxase/xan_DH_MoCoBD1"/>
</dbReference>
<dbReference type="GO" id="GO:0005506">
    <property type="term" value="F:iron ion binding"/>
    <property type="evidence" value="ECO:0007669"/>
    <property type="project" value="InterPro"/>
</dbReference>
<keyword evidence="5" id="KW-0285">Flavoprotein</keyword>
<keyword evidence="7" id="KW-0479">Metal-binding</keyword>
<evidence type="ECO:0000256" key="4">
    <source>
        <dbReference type="ARBA" id="ARBA00022505"/>
    </source>
</evidence>
<evidence type="ECO:0000256" key="8">
    <source>
        <dbReference type="ARBA" id="ARBA00022827"/>
    </source>
</evidence>
<evidence type="ECO:0000256" key="10">
    <source>
        <dbReference type="ARBA" id="ARBA00023004"/>
    </source>
</evidence>
<evidence type="ECO:0000256" key="12">
    <source>
        <dbReference type="ARBA" id="ARBA00034078"/>
    </source>
</evidence>
<evidence type="ECO:0000256" key="2">
    <source>
        <dbReference type="ARBA" id="ARBA00001974"/>
    </source>
</evidence>
<dbReference type="Gene3D" id="3.30.365.10">
    <property type="entry name" value="Aldehyde oxidase/xanthine dehydrogenase, molybdopterin binding domain"/>
    <property type="match status" value="2"/>
</dbReference>
<evidence type="ECO:0000256" key="6">
    <source>
        <dbReference type="ARBA" id="ARBA00022714"/>
    </source>
</evidence>
<keyword evidence="6" id="KW-0001">2Fe-2S</keyword>
<keyword evidence="9" id="KW-0560">Oxidoreductase</keyword>
<dbReference type="GO" id="GO:0016491">
    <property type="term" value="F:oxidoreductase activity"/>
    <property type="evidence" value="ECO:0007669"/>
    <property type="project" value="UniProtKB-KW"/>
</dbReference>
<dbReference type="OrthoDB" id="6378175at2759"/>
<comment type="cofactor">
    <cofactor evidence="1">
        <name>Mo-molybdopterin</name>
        <dbReference type="ChEBI" id="CHEBI:71302"/>
    </cofactor>
</comment>
<evidence type="ECO:0000256" key="9">
    <source>
        <dbReference type="ARBA" id="ARBA00023002"/>
    </source>
</evidence>
<dbReference type="Proteomes" id="UP000326759">
    <property type="component" value="Unassembled WGS sequence"/>
</dbReference>